<keyword evidence="3" id="KW-1185">Reference proteome</keyword>
<evidence type="ECO:0000313" key="3">
    <source>
        <dbReference type="Proteomes" id="UP001286313"/>
    </source>
</evidence>
<comment type="caution">
    <text evidence="2">The sequence shown here is derived from an EMBL/GenBank/DDBJ whole genome shotgun (WGS) entry which is preliminary data.</text>
</comment>
<gene>
    <name evidence="2" type="ORF">Pcinc_006882</name>
</gene>
<evidence type="ECO:0000256" key="1">
    <source>
        <dbReference type="SAM" id="Phobius"/>
    </source>
</evidence>
<dbReference type="AlphaFoldDB" id="A0AAE1KZ40"/>
<accession>A0AAE1KZ40</accession>
<keyword evidence="1" id="KW-0812">Transmembrane</keyword>
<feature type="transmembrane region" description="Helical" evidence="1">
    <location>
        <begin position="129"/>
        <end position="149"/>
    </location>
</feature>
<proteinExistence type="predicted"/>
<organism evidence="2 3">
    <name type="scientific">Petrolisthes cinctipes</name>
    <name type="common">Flat porcelain crab</name>
    <dbReference type="NCBI Taxonomy" id="88211"/>
    <lineage>
        <taxon>Eukaryota</taxon>
        <taxon>Metazoa</taxon>
        <taxon>Ecdysozoa</taxon>
        <taxon>Arthropoda</taxon>
        <taxon>Crustacea</taxon>
        <taxon>Multicrustacea</taxon>
        <taxon>Malacostraca</taxon>
        <taxon>Eumalacostraca</taxon>
        <taxon>Eucarida</taxon>
        <taxon>Decapoda</taxon>
        <taxon>Pleocyemata</taxon>
        <taxon>Anomura</taxon>
        <taxon>Galatheoidea</taxon>
        <taxon>Porcellanidae</taxon>
        <taxon>Petrolisthes</taxon>
    </lineage>
</organism>
<reference evidence="2" key="1">
    <citation type="submission" date="2023-10" db="EMBL/GenBank/DDBJ databases">
        <title>Genome assemblies of two species of porcelain crab, Petrolisthes cinctipes and Petrolisthes manimaculis (Anomura: Porcellanidae).</title>
        <authorList>
            <person name="Angst P."/>
        </authorList>
    </citation>
    <scope>NUCLEOTIDE SEQUENCE</scope>
    <source>
        <strain evidence="2">PB745_01</strain>
        <tissue evidence="2">Gill</tissue>
    </source>
</reference>
<name>A0AAE1KZ40_PETCI</name>
<keyword evidence="1" id="KW-0472">Membrane</keyword>
<evidence type="ECO:0000313" key="2">
    <source>
        <dbReference type="EMBL" id="KAK3889087.1"/>
    </source>
</evidence>
<protein>
    <submittedName>
        <fullName evidence="2">Uncharacterized protein</fullName>
    </submittedName>
</protein>
<dbReference type="Proteomes" id="UP001286313">
    <property type="component" value="Unassembled WGS sequence"/>
</dbReference>
<keyword evidence="1" id="KW-1133">Transmembrane helix</keyword>
<sequence length="154" mass="18297">MMELMKNSANPSIRRFRGRLDFYVDDRQMKNWYLLRESLNSLRKVWFFKKNTPWKEKFDKNIKRLKEAGMMSFWLKSTFLFVPGLNDKNELGALEYTAEERSREERVDGWTKGVGRPGSPLTMSHLQGLFSLLGLEWALSTLIFLLEIIHKKKF</sequence>
<dbReference type="EMBL" id="JAWQEG010000505">
    <property type="protein sequence ID" value="KAK3889087.1"/>
    <property type="molecule type" value="Genomic_DNA"/>
</dbReference>